<evidence type="ECO:0000256" key="2">
    <source>
        <dbReference type="ARBA" id="ARBA00022670"/>
    </source>
</evidence>
<proteinExistence type="inferred from homology"/>
<protein>
    <recommendedName>
        <fullName evidence="9">Peptidase S8/S53 domain-containing protein</fullName>
    </recommendedName>
</protein>
<keyword evidence="11" id="KW-1185">Reference proteome</keyword>
<feature type="active site" description="Charge relay system" evidence="6">
    <location>
        <position position="125"/>
    </location>
</feature>
<comment type="similarity">
    <text evidence="1 6">Belongs to the peptidase S8 family.</text>
</comment>
<sequence>MMEKNKGRLKARFILAGLCVALSACGGGSSTTRPPVAPPPPPPAPPPPPPPENFNTQEFRRSDGLSNINAIAAFDAGGTGAGIIVGTIDTGIDLEHPELINNISADSIDIVANRDNRTVDDPDGHGTLVAGIIAAERNDVGTMGVAFESTILAVRADDPGSCDSEDDCSFFDDDIAAGIRHAARNGARVINISLGGEGFGPDILQAVREAAAQDVLIIISAGNDGEVDPSGFAFLADDPFAREHVLVVGATDSSDQLADFSNRAGQLADVFLVAPGDGILAPFPQDQCDPGPGTCLARASGTSFAAPHVSGAAALLAQMFPNLSGLEIGQILRETARDLGAPGVDAEFGFGLLDLAAAIQPVGTTSVPTDPEAKRTQAADDTGIASSAAFGDAFAASKALDGILMIDKFRRSFRIDGAKTIDRAPAALALQSLVNRPRQIAGRDVALGADTRFSFSAYDDQFAEARANLSSHAAAIENTPRPIAYLSGRIDEKSSAALAYGFSPARLLNRGDAPDPADDFALSARIDTPFFAFSDKTETLAIDRRLSRHVTLDVALARAHEEGDTRQAFAPDRTSLDTRTAIAQLGIELGATRLRFQAGNQTEDGAFLGTRTSGAFALGEGARSTFVALDAVIPFGSGIEGFGRYLTGTTSLSGATSSLVSGIGRLRTESFAFGLRGRDILTARDRMGFAVIQPLRVSGGSASLRVPVDRDFDADIFLFEDRTLSLSPSGREIDLEMSYGLMLNAHTHIETSLVQQFEAGHVADGGTITSLLVRLRSRF</sequence>
<evidence type="ECO:0000256" key="7">
    <source>
        <dbReference type="SAM" id="MobiDB-lite"/>
    </source>
</evidence>
<comment type="caution">
    <text evidence="10">The sequence shown here is derived from an EMBL/GenBank/DDBJ whole genome shotgun (WGS) entry which is preliminary data.</text>
</comment>
<dbReference type="PROSITE" id="PS51257">
    <property type="entry name" value="PROKAR_LIPOPROTEIN"/>
    <property type="match status" value="1"/>
</dbReference>
<dbReference type="PROSITE" id="PS51892">
    <property type="entry name" value="SUBTILASE"/>
    <property type="match status" value="1"/>
</dbReference>
<dbReference type="RefSeq" id="WP_150004466.1">
    <property type="nucleotide sequence ID" value="NZ_BMOV01000002.1"/>
</dbReference>
<feature type="region of interest" description="Disordered" evidence="7">
    <location>
        <begin position="28"/>
        <end position="55"/>
    </location>
</feature>
<evidence type="ECO:0000256" key="6">
    <source>
        <dbReference type="PROSITE-ProRule" id="PRU01240"/>
    </source>
</evidence>
<keyword evidence="5 6" id="KW-0720">Serine protease</keyword>
<dbReference type="Pfam" id="PF00082">
    <property type="entry name" value="Peptidase_S8"/>
    <property type="match status" value="1"/>
</dbReference>
<dbReference type="PANTHER" id="PTHR43806">
    <property type="entry name" value="PEPTIDASE S8"/>
    <property type="match status" value="1"/>
</dbReference>
<evidence type="ECO:0000256" key="8">
    <source>
        <dbReference type="SAM" id="SignalP"/>
    </source>
</evidence>
<dbReference type="PROSITE" id="PS00138">
    <property type="entry name" value="SUBTILASE_SER"/>
    <property type="match status" value="1"/>
</dbReference>
<evidence type="ECO:0000259" key="9">
    <source>
        <dbReference type="Pfam" id="PF00082"/>
    </source>
</evidence>
<accession>A0ABQ2LBW7</accession>
<dbReference type="InterPro" id="IPR015500">
    <property type="entry name" value="Peptidase_S8_subtilisin-rel"/>
</dbReference>
<dbReference type="PRINTS" id="PR00723">
    <property type="entry name" value="SUBTILISIN"/>
</dbReference>
<evidence type="ECO:0000256" key="4">
    <source>
        <dbReference type="ARBA" id="ARBA00022801"/>
    </source>
</evidence>
<dbReference type="PANTHER" id="PTHR43806:SF11">
    <property type="entry name" value="CEREVISIN-RELATED"/>
    <property type="match status" value="1"/>
</dbReference>
<feature type="compositionally biased region" description="Pro residues" evidence="7">
    <location>
        <begin position="35"/>
        <end position="52"/>
    </location>
</feature>
<dbReference type="InterPro" id="IPR023828">
    <property type="entry name" value="Peptidase_S8_Ser-AS"/>
</dbReference>
<organism evidence="10 11">
    <name type="scientific">Iodidimonas muriae</name>
    <dbReference type="NCBI Taxonomy" id="261467"/>
    <lineage>
        <taxon>Bacteria</taxon>
        <taxon>Pseudomonadati</taxon>
        <taxon>Pseudomonadota</taxon>
        <taxon>Alphaproteobacteria</taxon>
        <taxon>Iodidimonadales</taxon>
        <taxon>Iodidimonadaceae</taxon>
        <taxon>Iodidimonas</taxon>
    </lineage>
</organism>
<dbReference type="InterPro" id="IPR022398">
    <property type="entry name" value="Peptidase_S8_His-AS"/>
</dbReference>
<dbReference type="InterPro" id="IPR036852">
    <property type="entry name" value="Peptidase_S8/S53_dom_sf"/>
</dbReference>
<dbReference type="InterPro" id="IPR034061">
    <property type="entry name" value="Peptidases_S8_Autotransporter"/>
</dbReference>
<evidence type="ECO:0000256" key="3">
    <source>
        <dbReference type="ARBA" id="ARBA00022729"/>
    </source>
</evidence>
<dbReference type="SUPFAM" id="SSF52743">
    <property type="entry name" value="Subtilisin-like"/>
    <property type="match status" value="1"/>
</dbReference>
<feature type="chain" id="PRO_5045472917" description="Peptidase S8/S53 domain-containing protein" evidence="8">
    <location>
        <begin position="27"/>
        <end position="779"/>
    </location>
</feature>
<gene>
    <name evidence="10" type="ORF">GCM10007972_09410</name>
</gene>
<dbReference type="Gene3D" id="3.40.50.200">
    <property type="entry name" value="Peptidase S8/S53 domain"/>
    <property type="match status" value="1"/>
</dbReference>
<dbReference type="InterPro" id="IPR050131">
    <property type="entry name" value="Peptidase_S8_subtilisin-like"/>
</dbReference>
<feature type="signal peptide" evidence="8">
    <location>
        <begin position="1"/>
        <end position="26"/>
    </location>
</feature>
<keyword evidence="2 6" id="KW-0645">Protease</keyword>
<feature type="active site" description="Charge relay system" evidence="6">
    <location>
        <position position="89"/>
    </location>
</feature>
<dbReference type="PROSITE" id="PS00137">
    <property type="entry name" value="SUBTILASE_HIS"/>
    <property type="match status" value="1"/>
</dbReference>
<evidence type="ECO:0000313" key="10">
    <source>
        <dbReference type="EMBL" id="GGO08714.1"/>
    </source>
</evidence>
<dbReference type="Proteomes" id="UP000602381">
    <property type="component" value="Unassembled WGS sequence"/>
</dbReference>
<evidence type="ECO:0000313" key="11">
    <source>
        <dbReference type="Proteomes" id="UP000602381"/>
    </source>
</evidence>
<feature type="domain" description="Peptidase S8/S53" evidence="9">
    <location>
        <begin position="80"/>
        <end position="351"/>
    </location>
</feature>
<reference evidence="11" key="1">
    <citation type="journal article" date="2019" name="Int. J. Syst. Evol. Microbiol.">
        <title>The Global Catalogue of Microorganisms (GCM) 10K type strain sequencing project: providing services to taxonomists for standard genome sequencing and annotation.</title>
        <authorList>
            <consortium name="The Broad Institute Genomics Platform"/>
            <consortium name="The Broad Institute Genome Sequencing Center for Infectious Disease"/>
            <person name="Wu L."/>
            <person name="Ma J."/>
        </authorList>
    </citation>
    <scope>NUCLEOTIDE SEQUENCE [LARGE SCALE GENOMIC DNA]</scope>
    <source>
        <strain evidence="11">JCM 17843</strain>
    </source>
</reference>
<name>A0ABQ2LBW7_9PROT</name>
<dbReference type="CDD" id="cd04848">
    <property type="entry name" value="Peptidases_S8_Autotransporter_serine_protease_like"/>
    <property type="match status" value="1"/>
</dbReference>
<evidence type="ECO:0000256" key="1">
    <source>
        <dbReference type="ARBA" id="ARBA00011073"/>
    </source>
</evidence>
<feature type="active site" description="Charge relay system" evidence="6">
    <location>
        <position position="303"/>
    </location>
</feature>
<dbReference type="EMBL" id="BMOV01000002">
    <property type="protein sequence ID" value="GGO08714.1"/>
    <property type="molecule type" value="Genomic_DNA"/>
</dbReference>
<keyword evidence="4 6" id="KW-0378">Hydrolase</keyword>
<keyword evidence="3 8" id="KW-0732">Signal</keyword>
<dbReference type="InterPro" id="IPR000209">
    <property type="entry name" value="Peptidase_S8/S53_dom"/>
</dbReference>
<evidence type="ECO:0000256" key="5">
    <source>
        <dbReference type="ARBA" id="ARBA00022825"/>
    </source>
</evidence>